<keyword evidence="4" id="KW-0378">Hydrolase</keyword>
<dbReference type="AlphaFoldDB" id="A0A953HJM9"/>
<dbReference type="GO" id="GO:0016990">
    <property type="term" value="F:arginine deiminase activity"/>
    <property type="evidence" value="ECO:0007669"/>
    <property type="project" value="UniProtKB-EC"/>
</dbReference>
<comment type="caution">
    <text evidence="7">The sequence shown here is derived from an EMBL/GenBank/DDBJ whole genome shotgun (WGS) entry which is preliminary data.</text>
</comment>
<reference evidence="7" key="1">
    <citation type="submission" date="2021-06" db="EMBL/GenBank/DDBJ databases">
        <title>44 bacteria genomes isolated from Dapeng, Shenzhen.</title>
        <authorList>
            <person name="Zheng W."/>
            <person name="Yu S."/>
            <person name="Huang Y."/>
        </authorList>
    </citation>
    <scope>NUCLEOTIDE SEQUENCE</scope>
    <source>
        <strain evidence="7">DP5N28-2</strain>
    </source>
</reference>
<gene>
    <name evidence="7" type="ORF">KUV50_03055</name>
</gene>
<evidence type="ECO:0000256" key="4">
    <source>
        <dbReference type="ARBA" id="ARBA00022801"/>
    </source>
</evidence>
<protein>
    <recommendedName>
        <fullName evidence="3">arginine deiminase</fullName>
        <ecNumber evidence="3">3.5.3.6</ecNumber>
    </recommendedName>
</protein>
<dbReference type="EMBL" id="JAHVHU010000004">
    <property type="protein sequence ID" value="MBY5957099.1"/>
    <property type="molecule type" value="Genomic_DNA"/>
</dbReference>
<dbReference type="PRINTS" id="PR01466">
    <property type="entry name" value="ARGDEIMINASE"/>
</dbReference>
<comment type="pathway">
    <text evidence="1">Amino-acid degradation; L-arginine degradation via ADI pathway; carbamoyl phosphate from L-arginine: step 1/2.</text>
</comment>
<dbReference type="RefSeq" id="WP_222578623.1">
    <property type="nucleotide sequence ID" value="NZ_JAHVHU010000004.1"/>
</dbReference>
<proteinExistence type="inferred from homology"/>
<dbReference type="Pfam" id="PF02274">
    <property type="entry name" value="ADI"/>
    <property type="match status" value="1"/>
</dbReference>
<dbReference type="EC" id="3.5.3.6" evidence="3"/>
<comment type="similarity">
    <text evidence="2">Belongs to the arginine deiminase family.</text>
</comment>
<evidence type="ECO:0000313" key="7">
    <source>
        <dbReference type="EMBL" id="MBY5957099.1"/>
    </source>
</evidence>
<dbReference type="GO" id="GO:0019546">
    <property type="term" value="P:L-arginine deiminase pathway"/>
    <property type="evidence" value="ECO:0007669"/>
    <property type="project" value="TreeGrafter"/>
</dbReference>
<dbReference type="Proteomes" id="UP000753961">
    <property type="component" value="Unassembled WGS sequence"/>
</dbReference>
<keyword evidence="8" id="KW-1185">Reference proteome</keyword>
<dbReference type="PANTHER" id="PTHR47271:SF2">
    <property type="entry name" value="ARGININE DEIMINASE"/>
    <property type="match status" value="1"/>
</dbReference>
<dbReference type="PIRSF" id="PIRSF006356">
    <property type="entry name" value="Arg_deiminase"/>
    <property type="match status" value="1"/>
</dbReference>
<feature type="active site" description="Amidino-cysteine intermediate" evidence="6">
    <location>
        <position position="410"/>
    </location>
</feature>
<accession>A0A953HJM9</accession>
<dbReference type="InterPro" id="IPR003876">
    <property type="entry name" value="Arg_deiminase"/>
</dbReference>
<organism evidence="7 8">
    <name type="scientific">Membranihabitans marinus</name>
    <dbReference type="NCBI Taxonomy" id="1227546"/>
    <lineage>
        <taxon>Bacteria</taxon>
        <taxon>Pseudomonadati</taxon>
        <taxon>Bacteroidota</taxon>
        <taxon>Saprospiria</taxon>
        <taxon>Saprospirales</taxon>
        <taxon>Saprospiraceae</taxon>
        <taxon>Membranihabitans</taxon>
    </lineage>
</organism>
<evidence type="ECO:0000256" key="3">
    <source>
        <dbReference type="ARBA" id="ARBA00012171"/>
    </source>
</evidence>
<sequence>MIDISVNSEIQPLQKVLVHSPDEGVSRVSPQRSGELLFDDIVDYQGIREEHATFIHLLKLLIGEEHVLEAEDMLCEAIEQGKNVKNALIHDLLQFEELPDRVGEILGQLSANELAHSVITGYLEKEDIYFLDPIPNFIFTRDIAAVVKDHLILTRAARKARYRENLLSRYIFKHHPFFEPLNKAGRIIDMNDVNLFPPSKMGESVSMEGGDIMMINQEYLLIGVSERTNEYSVQILRDVLFEKGLVDHVVQVNIPLERSFMHLDTIMTWIDHGMLVNYKPVIQEGRSSYVTLFHRKGMERHYPSVREFVINEINQDTRFLPVGGGESPYQEREQWTDGSNLVAIKPGVAIAYDRNPRTEEIFRNHGFSIRPAKEVIQELENGTINAEEIRNTIITLPSAELSRARGGTHCMTCPLVRVPL</sequence>
<dbReference type="Gene3D" id="1.10.3930.10">
    <property type="entry name" value="Arginine deiminase"/>
    <property type="match status" value="1"/>
</dbReference>
<evidence type="ECO:0000256" key="2">
    <source>
        <dbReference type="ARBA" id="ARBA00010206"/>
    </source>
</evidence>
<dbReference type="SUPFAM" id="SSF55909">
    <property type="entry name" value="Pentein"/>
    <property type="match status" value="1"/>
</dbReference>
<comment type="catalytic activity">
    <reaction evidence="5">
        <text>L-arginine + H2O = L-citrulline + NH4(+)</text>
        <dbReference type="Rhea" id="RHEA:19597"/>
        <dbReference type="ChEBI" id="CHEBI:15377"/>
        <dbReference type="ChEBI" id="CHEBI:28938"/>
        <dbReference type="ChEBI" id="CHEBI:32682"/>
        <dbReference type="ChEBI" id="CHEBI:57743"/>
        <dbReference type="EC" id="3.5.3.6"/>
    </reaction>
</comment>
<dbReference type="PANTHER" id="PTHR47271">
    <property type="entry name" value="ARGININE DEIMINASE"/>
    <property type="match status" value="1"/>
</dbReference>
<dbReference type="Gene3D" id="3.75.10.10">
    <property type="entry name" value="L-arginine/glycine Amidinotransferase, Chain A"/>
    <property type="match status" value="2"/>
</dbReference>
<evidence type="ECO:0000313" key="8">
    <source>
        <dbReference type="Proteomes" id="UP000753961"/>
    </source>
</evidence>
<name>A0A953HJM9_9BACT</name>
<evidence type="ECO:0000256" key="5">
    <source>
        <dbReference type="ARBA" id="ARBA00049429"/>
    </source>
</evidence>
<evidence type="ECO:0000256" key="6">
    <source>
        <dbReference type="PIRSR" id="PIRSR006356-1"/>
    </source>
</evidence>
<evidence type="ECO:0000256" key="1">
    <source>
        <dbReference type="ARBA" id="ARBA00005213"/>
    </source>
</evidence>